<reference evidence="1 2" key="1">
    <citation type="submission" date="2021-06" db="EMBL/GenBank/DDBJ databases">
        <title>Caerostris extrusa draft genome.</title>
        <authorList>
            <person name="Kono N."/>
            <person name="Arakawa K."/>
        </authorList>
    </citation>
    <scope>NUCLEOTIDE SEQUENCE [LARGE SCALE GENOMIC DNA]</scope>
</reference>
<dbReference type="EMBL" id="BPLR01013189">
    <property type="protein sequence ID" value="GIY59282.1"/>
    <property type="molecule type" value="Genomic_DNA"/>
</dbReference>
<evidence type="ECO:0000313" key="2">
    <source>
        <dbReference type="Proteomes" id="UP001054945"/>
    </source>
</evidence>
<evidence type="ECO:0000313" key="1">
    <source>
        <dbReference type="EMBL" id="GIY59282.1"/>
    </source>
</evidence>
<organism evidence="1 2">
    <name type="scientific">Caerostris extrusa</name>
    <name type="common">Bark spider</name>
    <name type="synonym">Caerostris bankana</name>
    <dbReference type="NCBI Taxonomy" id="172846"/>
    <lineage>
        <taxon>Eukaryota</taxon>
        <taxon>Metazoa</taxon>
        <taxon>Ecdysozoa</taxon>
        <taxon>Arthropoda</taxon>
        <taxon>Chelicerata</taxon>
        <taxon>Arachnida</taxon>
        <taxon>Araneae</taxon>
        <taxon>Araneomorphae</taxon>
        <taxon>Entelegynae</taxon>
        <taxon>Araneoidea</taxon>
        <taxon>Araneidae</taxon>
        <taxon>Caerostris</taxon>
    </lineage>
</organism>
<keyword evidence="2" id="KW-1185">Reference proteome</keyword>
<gene>
    <name evidence="1" type="ORF">CEXT_158551</name>
</gene>
<accession>A0AAV4UN92</accession>
<dbReference type="Proteomes" id="UP001054945">
    <property type="component" value="Unassembled WGS sequence"/>
</dbReference>
<sequence>MRLPPYDSQLIRNQKDELRRIPKSHFTAKYGESHFALLPSSEIKGYTRIHFMPFHTKSFHHFRSKCLAQFLLKLTLVDMATTSQTSRPRLAN</sequence>
<name>A0AAV4UN92_CAEEX</name>
<proteinExistence type="predicted"/>
<protein>
    <submittedName>
        <fullName evidence="1">Uncharacterized protein</fullName>
    </submittedName>
</protein>
<dbReference type="AlphaFoldDB" id="A0AAV4UN92"/>
<comment type="caution">
    <text evidence="1">The sequence shown here is derived from an EMBL/GenBank/DDBJ whole genome shotgun (WGS) entry which is preliminary data.</text>
</comment>